<dbReference type="RefSeq" id="WP_074931959.1">
    <property type="nucleotide sequence ID" value="NZ_FORI01000006.1"/>
</dbReference>
<feature type="chain" id="PRO_5010333185" description="DUF4138 domain-containing protein" evidence="2">
    <location>
        <begin position="29"/>
        <end position="301"/>
    </location>
</feature>
<evidence type="ECO:0008006" key="5">
    <source>
        <dbReference type="Google" id="ProtNLM"/>
    </source>
</evidence>
<name>A0A1I3LB83_9SPIR</name>
<evidence type="ECO:0000313" key="3">
    <source>
        <dbReference type="EMBL" id="SFI81820.1"/>
    </source>
</evidence>
<dbReference type="EMBL" id="FORI01000006">
    <property type="protein sequence ID" value="SFI81820.1"/>
    <property type="molecule type" value="Genomic_DNA"/>
</dbReference>
<organism evidence="3 4">
    <name type="scientific">Treponema bryantii</name>
    <dbReference type="NCBI Taxonomy" id="163"/>
    <lineage>
        <taxon>Bacteria</taxon>
        <taxon>Pseudomonadati</taxon>
        <taxon>Spirochaetota</taxon>
        <taxon>Spirochaetia</taxon>
        <taxon>Spirochaetales</taxon>
        <taxon>Treponemataceae</taxon>
        <taxon>Treponema</taxon>
    </lineage>
</organism>
<feature type="region of interest" description="Disordered" evidence="1">
    <location>
        <begin position="57"/>
        <end position="76"/>
    </location>
</feature>
<accession>A0A1I3LB83</accession>
<keyword evidence="2" id="KW-0732">Signal</keyword>
<feature type="signal peptide" evidence="2">
    <location>
        <begin position="1"/>
        <end position="28"/>
    </location>
</feature>
<dbReference type="Proteomes" id="UP000182737">
    <property type="component" value="Unassembled WGS sequence"/>
</dbReference>
<dbReference type="OrthoDB" id="360420at2"/>
<dbReference type="AlphaFoldDB" id="A0A1I3LB83"/>
<proteinExistence type="predicted"/>
<evidence type="ECO:0000256" key="1">
    <source>
        <dbReference type="SAM" id="MobiDB-lite"/>
    </source>
</evidence>
<keyword evidence="4" id="KW-1185">Reference proteome</keyword>
<reference evidence="4" key="1">
    <citation type="submission" date="2016-10" db="EMBL/GenBank/DDBJ databases">
        <authorList>
            <person name="Varghese N."/>
            <person name="Submissions S."/>
        </authorList>
    </citation>
    <scope>NUCLEOTIDE SEQUENCE [LARGE SCALE GENOMIC DNA]</scope>
    <source>
        <strain evidence="4">XBD1002</strain>
    </source>
</reference>
<gene>
    <name evidence="3" type="ORF">SAMN04487775_106158</name>
</gene>
<sequence length="301" mass="32838">MRVCKSKKAISVFSICLMGLWLSGAAFAQNTVSGIDFPEMPEMPSMPTVGGGFYTPSFPARPSSTKSTSTDDTAKEKPEAVLTEALTPETALSAALTKGNTLTAYDISALYDSGLFSNISSLDSSGSLTNYATSTSTNVLLQQVLNSLNELKKQQQGASAKEKNELDAVKTDSENFKKREPSILRFKINGYNIADSLTKVFFSDTEADGSFLLTADRRYFVNQQARTETFYMLFKTVSSNGSSLTYKVQPSIVQDFKNENSYIYRLANVKNLTAEKTGNLVVMHLSGDQVSADLLLDIDSK</sequence>
<protein>
    <recommendedName>
        <fullName evidence="5">DUF4138 domain-containing protein</fullName>
    </recommendedName>
</protein>
<evidence type="ECO:0000256" key="2">
    <source>
        <dbReference type="SAM" id="SignalP"/>
    </source>
</evidence>
<evidence type="ECO:0000313" key="4">
    <source>
        <dbReference type="Proteomes" id="UP000182737"/>
    </source>
</evidence>